<dbReference type="InterPro" id="IPR003774">
    <property type="entry name" value="AlgH-like"/>
</dbReference>
<gene>
    <name evidence="3" type="ORF">KO353_00010</name>
</gene>
<dbReference type="RefSeq" id="WP_218285778.1">
    <property type="nucleotide sequence ID" value="NZ_CP076448.1"/>
</dbReference>
<dbReference type="Pfam" id="PF02622">
    <property type="entry name" value="DUF179"/>
    <property type="match status" value="1"/>
</dbReference>
<dbReference type="AlphaFoldDB" id="A0A975U1K5"/>
<dbReference type="PANTHER" id="PTHR30327">
    <property type="entry name" value="UNCHARACTERIZED PROTEIN YQGE"/>
    <property type="match status" value="1"/>
</dbReference>
<comment type="similarity">
    <text evidence="1 2">Belongs to the UPF0301 (AlgH) family.</text>
</comment>
<sequence length="197" mass="21043">MAKHSTAAQNDGGEGYLTGQLLVAMPSLRDPRFAQTVVFMVAHTAESAMGLVINRPFAGLSFDSLLEQLKVEPWPPLRRIRIHAGGPVETAKGFVLHTADWVQEGSLLIDDRFALTSSIDVLKAIARGEGPRQGILALGYAGWGPGQLDAEILQNAWLSVPAEEDFVFADDLGAMWRGALASLKVDPLLLSGAAGRA</sequence>
<name>A0A975U1K5_9PROT</name>
<organism evidence="3 4">
    <name type="scientific">Elioraea tepida</name>
    <dbReference type="NCBI Taxonomy" id="2843330"/>
    <lineage>
        <taxon>Bacteria</taxon>
        <taxon>Pseudomonadati</taxon>
        <taxon>Pseudomonadota</taxon>
        <taxon>Alphaproteobacteria</taxon>
        <taxon>Acetobacterales</taxon>
        <taxon>Elioraeaceae</taxon>
        <taxon>Elioraea</taxon>
    </lineage>
</organism>
<dbReference type="GO" id="GO:0005829">
    <property type="term" value="C:cytosol"/>
    <property type="evidence" value="ECO:0007669"/>
    <property type="project" value="TreeGrafter"/>
</dbReference>
<dbReference type="HAMAP" id="MF_00758">
    <property type="entry name" value="UPF0301"/>
    <property type="match status" value="1"/>
</dbReference>
<keyword evidence="4" id="KW-1185">Reference proteome</keyword>
<evidence type="ECO:0000256" key="2">
    <source>
        <dbReference type="HAMAP-Rule" id="MF_00758"/>
    </source>
</evidence>
<dbReference type="PANTHER" id="PTHR30327:SF1">
    <property type="entry name" value="UPF0301 PROTEIN YQGE"/>
    <property type="match status" value="1"/>
</dbReference>
<proteinExistence type="inferred from homology"/>
<evidence type="ECO:0000256" key="1">
    <source>
        <dbReference type="ARBA" id="ARBA00009600"/>
    </source>
</evidence>
<dbReference type="Proteomes" id="UP000694001">
    <property type="component" value="Chromosome"/>
</dbReference>
<evidence type="ECO:0000313" key="3">
    <source>
        <dbReference type="EMBL" id="QXM24721.1"/>
    </source>
</evidence>
<reference evidence="3" key="1">
    <citation type="submission" date="2021-06" db="EMBL/GenBank/DDBJ databases">
        <title>Elioraea tepida, sp. nov., a moderately thermophilic aerobic anoxygenic phototrophic bacterium isolated from an alkaline siliceous hot spring mat community in Yellowstone National Park, WY, USA.</title>
        <authorList>
            <person name="Saini M.K."/>
            <person name="Yoshida S."/>
            <person name="Sebastian A."/>
            <person name="Hirose S."/>
            <person name="Hara E."/>
            <person name="Tamaki H."/>
            <person name="Soulier N.T."/>
            <person name="Albert I."/>
            <person name="Hanada S."/>
            <person name="Bryant D.A."/>
            <person name="Tank M."/>
        </authorList>
    </citation>
    <scope>NUCLEOTIDE SEQUENCE</scope>
    <source>
        <strain evidence="3">MS-P2</strain>
    </source>
</reference>
<accession>A0A975U1K5</accession>
<protein>
    <recommendedName>
        <fullName evidence="2">UPF0301 protein KO353_00010</fullName>
    </recommendedName>
</protein>
<evidence type="ECO:0000313" key="4">
    <source>
        <dbReference type="Proteomes" id="UP000694001"/>
    </source>
</evidence>
<dbReference type="KEGG" id="elio:KO353_00010"/>
<dbReference type="EMBL" id="CP076448">
    <property type="protein sequence ID" value="QXM24721.1"/>
    <property type="molecule type" value="Genomic_DNA"/>
</dbReference>